<dbReference type="EMBL" id="JRLV01000004">
    <property type="protein sequence ID" value="KGO83180.1"/>
    <property type="molecule type" value="Genomic_DNA"/>
</dbReference>
<evidence type="ECO:0000313" key="2">
    <source>
        <dbReference type="Proteomes" id="UP000030129"/>
    </source>
</evidence>
<organism evidence="1 2">
    <name type="scientific">Flavobacterium beibuense F44-8</name>
    <dbReference type="NCBI Taxonomy" id="1406840"/>
    <lineage>
        <taxon>Bacteria</taxon>
        <taxon>Pseudomonadati</taxon>
        <taxon>Bacteroidota</taxon>
        <taxon>Flavobacteriia</taxon>
        <taxon>Flavobacteriales</taxon>
        <taxon>Flavobacteriaceae</taxon>
        <taxon>Flavobacterium</taxon>
    </lineage>
</organism>
<dbReference type="STRING" id="1406840.Q763_03995"/>
<name>A0A0A2M4F7_9FLAO</name>
<gene>
    <name evidence="1" type="ORF">Q763_03995</name>
</gene>
<dbReference type="Proteomes" id="UP000030129">
    <property type="component" value="Unassembled WGS sequence"/>
</dbReference>
<protein>
    <submittedName>
        <fullName evidence="1">Uncharacterized protein</fullName>
    </submittedName>
</protein>
<proteinExistence type="predicted"/>
<evidence type="ECO:0000313" key="1">
    <source>
        <dbReference type="EMBL" id="KGO83180.1"/>
    </source>
</evidence>
<comment type="caution">
    <text evidence="1">The sequence shown here is derived from an EMBL/GenBank/DDBJ whole genome shotgun (WGS) entry which is preliminary data.</text>
</comment>
<dbReference type="AlphaFoldDB" id="A0A0A2M4F7"/>
<keyword evidence="2" id="KW-1185">Reference proteome</keyword>
<reference evidence="1 2" key="1">
    <citation type="submission" date="2013-09" db="EMBL/GenBank/DDBJ databases">
        <authorList>
            <person name="Zeng Z."/>
            <person name="Chen C."/>
        </authorList>
    </citation>
    <scope>NUCLEOTIDE SEQUENCE [LARGE SCALE GENOMIC DNA]</scope>
    <source>
        <strain evidence="1 2">F44-8</strain>
    </source>
</reference>
<sequence length="195" mass="22590">MIHLCYKTMSKTIHLIIIIILAVSTLTFCSAKFTQKKVESEKLLEKIELMELIYKNELNQLLGTNLFKKYNDKFIGVAGGKVSNNLCAGVIEGIRNDTIFNISFISRDNNLLMLKEFPKSTFYYKDEAIIEEYIIGRTYATMINDSCIAVNFEKIHPIKIDTMKNKFSYRQCKIENHDFFQACNASNTYKFNSEK</sequence>
<accession>A0A0A2M4F7</accession>